<dbReference type="Proteomes" id="UP000092461">
    <property type="component" value="Unassembled WGS sequence"/>
</dbReference>
<name>A0A1B0CHK3_LUTLO</name>
<protein>
    <submittedName>
        <fullName evidence="1">Uncharacterized protein</fullName>
    </submittedName>
</protein>
<evidence type="ECO:0000313" key="1">
    <source>
        <dbReference type="EnsemblMetazoa" id="LLOJ003915-PA"/>
    </source>
</evidence>
<reference evidence="1" key="1">
    <citation type="submission" date="2020-05" db="UniProtKB">
        <authorList>
            <consortium name="EnsemblMetazoa"/>
        </authorList>
    </citation>
    <scope>IDENTIFICATION</scope>
    <source>
        <strain evidence="1">Jacobina</strain>
    </source>
</reference>
<dbReference type="EMBL" id="AJWK01012442">
    <property type="status" value="NOT_ANNOTATED_CDS"/>
    <property type="molecule type" value="Genomic_DNA"/>
</dbReference>
<evidence type="ECO:0000313" key="2">
    <source>
        <dbReference type="Proteomes" id="UP000092461"/>
    </source>
</evidence>
<dbReference type="EnsemblMetazoa" id="LLOJ003915-RA">
    <property type="protein sequence ID" value="LLOJ003915-PA"/>
    <property type="gene ID" value="LLOJ003915"/>
</dbReference>
<dbReference type="AlphaFoldDB" id="A0A1B0CHK3"/>
<dbReference type="VEuPathDB" id="VectorBase:LLOJ003915"/>
<proteinExistence type="predicted"/>
<accession>A0A1B0CHK3</accession>
<dbReference type="EMBL" id="AJWK01012444">
    <property type="status" value="NOT_ANNOTATED_CDS"/>
    <property type="molecule type" value="Genomic_DNA"/>
</dbReference>
<dbReference type="EMBL" id="AJWK01012443">
    <property type="status" value="NOT_ANNOTATED_CDS"/>
    <property type="molecule type" value="Genomic_DNA"/>
</dbReference>
<keyword evidence="2" id="KW-1185">Reference proteome</keyword>
<sequence>MEEIAFITLLAEALAVELADAIIAILDPIVAWRWPPVGWGIGAEPPTTGWHIWRWPPWHIHPHHLWIPHVTGETIERNTRTTHKVRIWTPWEWNHIHWWRIHIIRHWETHWITLIHALRRKSSHVELCKWRPTHLPWIRSHCLWPSGHHIELIECLIRLQSPTHMGWCILWIRPWGICKIILILRIPIIKGNNSGIGDLILLHVRFCG</sequence>
<organism evidence="1 2">
    <name type="scientific">Lutzomyia longipalpis</name>
    <name type="common">Sand fly</name>
    <dbReference type="NCBI Taxonomy" id="7200"/>
    <lineage>
        <taxon>Eukaryota</taxon>
        <taxon>Metazoa</taxon>
        <taxon>Ecdysozoa</taxon>
        <taxon>Arthropoda</taxon>
        <taxon>Hexapoda</taxon>
        <taxon>Insecta</taxon>
        <taxon>Pterygota</taxon>
        <taxon>Neoptera</taxon>
        <taxon>Endopterygota</taxon>
        <taxon>Diptera</taxon>
        <taxon>Nematocera</taxon>
        <taxon>Psychodoidea</taxon>
        <taxon>Psychodidae</taxon>
        <taxon>Lutzomyia</taxon>
        <taxon>Lutzomyia</taxon>
    </lineage>
</organism>